<accession>A0AAN4Y7U8</accession>
<feature type="compositionally biased region" description="Polar residues" evidence="1">
    <location>
        <begin position="185"/>
        <end position="198"/>
    </location>
</feature>
<dbReference type="AlphaFoldDB" id="A0AAN4Y7U8"/>
<evidence type="ECO:0000313" key="3">
    <source>
        <dbReference type="Proteomes" id="UP001165205"/>
    </source>
</evidence>
<dbReference type="Proteomes" id="UP001165205">
    <property type="component" value="Unassembled WGS sequence"/>
</dbReference>
<evidence type="ECO:0000313" key="2">
    <source>
        <dbReference type="EMBL" id="GMG24376.1"/>
    </source>
</evidence>
<reference evidence="2" key="1">
    <citation type="submission" date="2023-04" db="EMBL/GenBank/DDBJ databases">
        <title>Aspergillus oryzae NBRC 4228.</title>
        <authorList>
            <person name="Ichikawa N."/>
            <person name="Sato H."/>
            <person name="Tonouchi N."/>
        </authorList>
    </citation>
    <scope>NUCLEOTIDE SEQUENCE</scope>
    <source>
        <strain evidence="2">NBRC 4228</strain>
    </source>
</reference>
<name>A0AAN4Y7U8_ASPOZ</name>
<feature type="region of interest" description="Disordered" evidence="1">
    <location>
        <begin position="157"/>
        <end position="198"/>
    </location>
</feature>
<evidence type="ECO:0000256" key="1">
    <source>
        <dbReference type="SAM" id="MobiDB-lite"/>
    </source>
</evidence>
<gene>
    <name evidence="2" type="ORF">Aory04_000164000</name>
</gene>
<organism evidence="2 3">
    <name type="scientific">Aspergillus oryzae</name>
    <name type="common">Yellow koji mold</name>
    <dbReference type="NCBI Taxonomy" id="5062"/>
    <lineage>
        <taxon>Eukaryota</taxon>
        <taxon>Fungi</taxon>
        <taxon>Dikarya</taxon>
        <taxon>Ascomycota</taxon>
        <taxon>Pezizomycotina</taxon>
        <taxon>Eurotiomycetes</taxon>
        <taxon>Eurotiomycetidae</taxon>
        <taxon>Eurotiales</taxon>
        <taxon>Aspergillaceae</taxon>
        <taxon>Aspergillus</taxon>
        <taxon>Aspergillus subgen. Circumdati</taxon>
    </lineage>
</organism>
<dbReference type="EMBL" id="BSYA01000010">
    <property type="protein sequence ID" value="GMG24376.1"/>
    <property type="molecule type" value="Genomic_DNA"/>
</dbReference>
<comment type="caution">
    <text evidence="2">The sequence shown here is derived from an EMBL/GenBank/DDBJ whole genome shotgun (WGS) entry which is preliminary data.</text>
</comment>
<feature type="compositionally biased region" description="Basic and acidic residues" evidence="1">
    <location>
        <begin position="158"/>
        <end position="184"/>
    </location>
</feature>
<proteinExistence type="predicted"/>
<protein>
    <submittedName>
        <fullName evidence="2">Unnamed protein product</fullName>
    </submittedName>
</protein>
<sequence>MPIATDTRAEPNTFPTTVGMVEKKPPLPIPLIITKTINGPMDVETGQRISMLRALSKRDMNRVFSGPSLSLQKPHISLPTAEEKLNAATTPAPTPEFIPIDSQSKSNVAEESPARELEPESCVRHVPKGWRWDVPLHKLRTLDWHPFFNEARCWQARPPDHETNDPEGPRDSHLTKQGVHDKTNDGTPEATSGVNHPVSNAALCPEILRRDRRDHHKTNAYHGLAL</sequence>
<feature type="region of interest" description="Disordered" evidence="1">
    <location>
        <begin position="87"/>
        <end position="120"/>
    </location>
</feature>